<organism evidence="2 3">
    <name type="scientific">Catenaria anguillulae PL171</name>
    <dbReference type="NCBI Taxonomy" id="765915"/>
    <lineage>
        <taxon>Eukaryota</taxon>
        <taxon>Fungi</taxon>
        <taxon>Fungi incertae sedis</taxon>
        <taxon>Blastocladiomycota</taxon>
        <taxon>Blastocladiomycetes</taxon>
        <taxon>Blastocladiales</taxon>
        <taxon>Catenariaceae</taxon>
        <taxon>Catenaria</taxon>
    </lineage>
</organism>
<feature type="region of interest" description="Disordered" evidence="1">
    <location>
        <begin position="1"/>
        <end position="44"/>
    </location>
</feature>
<evidence type="ECO:0000256" key="1">
    <source>
        <dbReference type="SAM" id="MobiDB-lite"/>
    </source>
</evidence>
<evidence type="ECO:0000313" key="3">
    <source>
        <dbReference type="Proteomes" id="UP000193411"/>
    </source>
</evidence>
<accession>A0A1Y2HRT8</accession>
<feature type="compositionally biased region" description="Low complexity" evidence="1">
    <location>
        <begin position="1"/>
        <end position="26"/>
    </location>
</feature>
<keyword evidence="3" id="KW-1185">Reference proteome</keyword>
<reference evidence="2 3" key="1">
    <citation type="submission" date="2016-07" db="EMBL/GenBank/DDBJ databases">
        <title>Pervasive Adenine N6-methylation of Active Genes in Fungi.</title>
        <authorList>
            <consortium name="DOE Joint Genome Institute"/>
            <person name="Mondo S.J."/>
            <person name="Dannebaum R.O."/>
            <person name="Kuo R.C."/>
            <person name="Labutti K."/>
            <person name="Haridas S."/>
            <person name="Kuo A."/>
            <person name="Salamov A."/>
            <person name="Ahrendt S.R."/>
            <person name="Lipzen A."/>
            <person name="Sullivan W."/>
            <person name="Andreopoulos W.B."/>
            <person name="Clum A."/>
            <person name="Lindquist E."/>
            <person name="Daum C."/>
            <person name="Ramamoorthy G.K."/>
            <person name="Gryganskyi A."/>
            <person name="Culley D."/>
            <person name="Magnuson J.K."/>
            <person name="James T.Y."/>
            <person name="O'Malley M.A."/>
            <person name="Stajich J.E."/>
            <person name="Spatafora J.W."/>
            <person name="Visel A."/>
            <person name="Grigoriev I.V."/>
        </authorList>
    </citation>
    <scope>NUCLEOTIDE SEQUENCE [LARGE SCALE GENOMIC DNA]</scope>
    <source>
        <strain evidence="2 3">PL171</strain>
    </source>
</reference>
<dbReference type="Proteomes" id="UP000193411">
    <property type="component" value="Unassembled WGS sequence"/>
</dbReference>
<protein>
    <submittedName>
        <fullName evidence="2">Uncharacterized protein</fullName>
    </submittedName>
</protein>
<gene>
    <name evidence="2" type="ORF">BCR44DRAFT_286749</name>
</gene>
<comment type="caution">
    <text evidence="2">The sequence shown here is derived from an EMBL/GenBank/DDBJ whole genome shotgun (WGS) entry which is preliminary data.</text>
</comment>
<dbReference type="AlphaFoldDB" id="A0A1Y2HRT8"/>
<dbReference type="EMBL" id="MCFL01000013">
    <property type="protein sequence ID" value="ORZ37310.1"/>
    <property type="molecule type" value="Genomic_DNA"/>
</dbReference>
<evidence type="ECO:0000313" key="2">
    <source>
        <dbReference type="EMBL" id="ORZ37310.1"/>
    </source>
</evidence>
<proteinExistence type="predicted"/>
<sequence>MGTSSKSRSSSSSSSASICSSPALASNMDPATPPSSSLTSANTEHPSASALCTNPCTCSLHATTRPIALLTSASLEKCTRVASSAVKHESNLGSTWITARRYARSTSASNAGATCPSPHGSAADADLKPCKLISSRYVVDPSPNAADISAYVWGTGDDDRAAEAIGRPSFMSAASISSTVGAAMLSMAVNCARKSDRDGSRLSAWSRADWRAAARDSTVACWAARSAASCARKGEKSMEYVDWRRSRKVAS</sequence>
<name>A0A1Y2HRT8_9FUNG</name>